<dbReference type="InterPro" id="IPR001633">
    <property type="entry name" value="EAL_dom"/>
</dbReference>
<dbReference type="NCBIfam" id="TIGR00254">
    <property type="entry name" value="GGDEF"/>
    <property type="match status" value="1"/>
</dbReference>
<feature type="domain" description="GGDEF" evidence="11">
    <location>
        <begin position="472"/>
        <end position="605"/>
    </location>
</feature>
<dbReference type="EMBL" id="AAOW01000009">
    <property type="protein sequence ID" value="EAR61312.1"/>
    <property type="molecule type" value="Genomic_DNA"/>
</dbReference>
<keyword evidence="3" id="KW-0808">Transferase</keyword>
<organism evidence="12 13">
    <name type="scientific">Neptuniibacter caesariensis</name>
    <dbReference type="NCBI Taxonomy" id="207954"/>
    <lineage>
        <taxon>Bacteria</taxon>
        <taxon>Pseudomonadati</taxon>
        <taxon>Pseudomonadota</taxon>
        <taxon>Gammaproteobacteria</taxon>
        <taxon>Oceanospirillales</taxon>
        <taxon>Oceanospirillaceae</taxon>
        <taxon>Neptuniibacter</taxon>
    </lineage>
</organism>
<evidence type="ECO:0000256" key="5">
    <source>
        <dbReference type="ARBA" id="ARBA00022777"/>
    </source>
</evidence>
<dbReference type="CDD" id="cd01948">
    <property type="entry name" value="EAL"/>
    <property type="match status" value="1"/>
</dbReference>
<keyword evidence="7" id="KW-0902">Two-component regulatory system</keyword>
<dbReference type="SUPFAM" id="SSF55785">
    <property type="entry name" value="PYP-like sensor domain (PAS domain)"/>
    <property type="match status" value="1"/>
</dbReference>
<proteinExistence type="predicted"/>
<dbReference type="InterPro" id="IPR000160">
    <property type="entry name" value="GGDEF_dom"/>
</dbReference>
<evidence type="ECO:0000259" key="11">
    <source>
        <dbReference type="PROSITE" id="PS50887"/>
    </source>
</evidence>
<dbReference type="Pfam" id="PF13426">
    <property type="entry name" value="PAS_9"/>
    <property type="match status" value="1"/>
</dbReference>
<dbReference type="NCBIfam" id="TIGR00229">
    <property type="entry name" value="sensory_box"/>
    <property type="match status" value="1"/>
</dbReference>
<dbReference type="SMART" id="SM00091">
    <property type="entry name" value="PAS"/>
    <property type="match status" value="1"/>
</dbReference>
<evidence type="ECO:0000256" key="6">
    <source>
        <dbReference type="ARBA" id="ARBA00022840"/>
    </source>
</evidence>
<dbReference type="PANTHER" id="PTHR44757">
    <property type="entry name" value="DIGUANYLATE CYCLASE DGCP"/>
    <property type="match status" value="1"/>
</dbReference>
<accession>A0A7U8GSJ3</accession>
<dbReference type="Proteomes" id="UP000002171">
    <property type="component" value="Unassembled WGS sequence"/>
</dbReference>
<name>A0A7U8GSJ3_NEPCE</name>
<dbReference type="InterPro" id="IPR052155">
    <property type="entry name" value="Biofilm_reg_signaling"/>
</dbReference>
<dbReference type="Gene3D" id="3.30.450.20">
    <property type="entry name" value="PAS domain"/>
    <property type="match status" value="3"/>
</dbReference>
<keyword evidence="5" id="KW-0418">Kinase</keyword>
<dbReference type="GO" id="GO:0016301">
    <property type="term" value="F:kinase activity"/>
    <property type="evidence" value="ECO:0007669"/>
    <property type="project" value="UniProtKB-KW"/>
</dbReference>
<evidence type="ECO:0000313" key="12">
    <source>
        <dbReference type="EMBL" id="EAR61312.1"/>
    </source>
</evidence>
<dbReference type="SUPFAM" id="SSF141868">
    <property type="entry name" value="EAL domain-like"/>
    <property type="match status" value="1"/>
</dbReference>
<feature type="domain" description="PAS" evidence="9">
    <location>
        <begin position="343"/>
        <end position="396"/>
    </location>
</feature>
<dbReference type="OrthoDB" id="9813903at2"/>
<keyword evidence="4" id="KW-0547">Nucleotide-binding</keyword>
<evidence type="ECO:0000256" key="2">
    <source>
        <dbReference type="ARBA" id="ARBA00022553"/>
    </source>
</evidence>
<dbReference type="CDD" id="cd01949">
    <property type="entry name" value="GGDEF"/>
    <property type="match status" value="1"/>
</dbReference>
<dbReference type="GO" id="GO:0005524">
    <property type="term" value="F:ATP binding"/>
    <property type="evidence" value="ECO:0007669"/>
    <property type="project" value="UniProtKB-KW"/>
</dbReference>
<dbReference type="PROSITE" id="PS50887">
    <property type="entry name" value="GGDEF"/>
    <property type="match status" value="1"/>
</dbReference>
<feature type="domain" description="EAL" evidence="10">
    <location>
        <begin position="615"/>
        <end position="870"/>
    </location>
</feature>
<dbReference type="InterPro" id="IPR029151">
    <property type="entry name" value="Sensor-like_sf"/>
</dbReference>
<dbReference type="CDD" id="cd00130">
    <property type="entry name" value="PAS"/>
    <property type="match status" value="1"/>
</dbReference>
<dbReference type="Pfam" id="PF00990">
    <property type="entry name" value="GGDEF"/>
    <property type="match status" value="1"/>
</dbReference>
<evidence type="ECO:0000313" key="13">
    <source>
        <dbReference type="Proteomes" id="UP000002171"/>
    </source>
</evidence>
<dbReference type="SMART" id="SM00267">
    <property type="entry name" value="GGDEF"/>
    <property type="match status" value="1"/>
</dbReference>
<evidence type="ECO:0000256" key="3">
    <source>
        <dbReference type="ARBA" id="ARBA00022679"/>
    </source>
</evidence>
<keyword evidence="2" id="KW-0597">Phosphoprotein</keyword>
<dbReference type="RefSeq" id="WP_007019886.1">
    <property type="nucleotide sequence ID" value="NZ_CH724125.1"/>
</dbReference>
<keyword evidence="8" id="KW-1133">Transmembrane helix</keyword>
<evidence type="ECO:0000259" key="9">
    <source>
        <dbReference type="PROSITE" id="PS50112"/>
    </source>
</evidence>
<evidence type="ECO:0000256" key="8">
    <source>
        <dbReference type="SAM" id="Phobius"/>
    </source>
</evidence>
<dbReference type="AlphaFoldDB" id="A0A7U8GSJ3"/>
<gene>
    <name evidence="12" type="ORF">MED92_11314</name>
</gene>
<dbReference type="GO" id="GO:0016020">
    <property type="term" value="C:membrane"/>
    <property type="evidence" value="ECO:0007669"/>
    <property type="project" value="UniProtKB-SubCell"/>
</dbReference>
<dbReference type="InterPro" id="IPR000014">
    <property type="entry name" value="PAS"/>
</dbReference>
<dbReference type="InterPro" id="IPR035965">
    <property type="entry name" value="PAS-like_dom_sf"/>
</dbReference>
<dbReference type="Pfam" id="PF00563">
    <property type="entry name" value="EAL"/>
    <property type="match status" value="1"/>
</dbReference>
<feature type="transmembrane region" description="Helical" evidence="8">
    <location>
        <begin position="304"/>
        <end position="325"/>
    </location>
</feature>
<dbReference type="SUPFAM" id="SSF103190">
    <property type="entry name" value="Sensory domain-like"/>
    <property type="match status" value="1"/>
</dbReference>
<keyword evidence="6" id="KW-0067">ATP-binding</keyword>
<dbReference type="PROSITE" id="PS50883">
    <property type="entry name" value="EAL"/>
    <property type="match status" value="1"/>
</dbReference>
<dbReference type="PROSITE" id="PS50112">
    <property type="entry name" value="PAS"/>
    <property type="match status" value="1"/>
</dbReference>
<dbReference type="SMART" id="SM00052">
    <property type="entry name" value="EAL"/>
    <property type="match status" value="1"/>
</dbReference>
<dbReference type="Gene3D" id="3.30.70.270">
    <property type="match status" value="1"/>
</dbReference>
<evidence type="ECO:0000256" key="4">
    <source>
        <dbReference type="ARBA" id="ARBA00022741"/>
    </source>
</evidence>
<dbReference type="Gene3D" id="3.20.20.450">
    <property type="entry name" value="EAL domain"/>
    <property type="match status" value="1"/>
</dbReference>
<keyword evidence="8" id="KW-0812">Transmembrane</keyword>
<evidence type="ECO:0000259" key="10">
    <source>
        <dbReference type="PROSITE" id="PS50883"/>
    </source>
</evidence>
<keyword evidence="13" id="KW-1185">Reference proteome</keyword>
<protein>
    <recommendedName>
        <fullName evidence="14">GGDEF domain-containing protein</fullName>
    </recommendedName>
</protein>
<dbReference type="InterPro" id="IPR035919">
    <property type="entry name" value="EAL_sf"/>
</dbReference>
<dbReference type="InterPro" id="IPR043128">
    <property type="entry name" value="Rev_trsase/Diguanyl_cyclase"/>
</dbReference>
<evidence type="ECO:0000256" key="1">
    <source>
        <dbReference type="ARBA" id="ARBA00004370"/>
    </source>
</evidence>
<comment type="caution">
    <text evidence="12">The sequence shown here is derived from an EMBL/GenBank/DDBJ whole genome shotgun (WGS) entry which is preliminary data.</text>
</comment>
<reference evidence="12 13" key="1">
    <citation type="submission" date="2006-02" db="EMBL/GenBank/DDBJ databases">
        <authorList>
            <person name="Pinhassi J."/>
            <person name="Pedros-Alio C."/>
            <person name="Ferriera S."/>
            <person name="Johnson J."/>
            <person name="Kravitz S."/>
            <person name="Halpern A."/>
            <person name="Remington K."/>
            <person name="Beeson K."/>
            <person name="Tran B."/>
            <person name="Rogers Y.-H."/>
            <person name="Friedman R."/>
            <person name="Venter J.C."/>
        </authorList>
    </citation>
    <scope>NUCLEOTIDE SEQUENCE [LARGE SCALE GENOMIC DNA]</scope>
    <source>
        <strain evidence="12 13">MED92</strain>
    </source>
</reference>
<evidence type="ECO:0008006" key="14">
    <source>
        <dbReference type="Google" id="ProtNLM"/>
    </source>
</evidence>
<sequence>MKIRTILLTLTVFCCLLAGGSVIVHYKQSDFAAQTAEKNAIKTSGKLLAVELDTAFKSYKNVAATMAAMPEISSFMHAQSQAGIIGRRGDEPSLYAQAKEVLNRFCVSNEASLCYLLSSNGDVLLENRFKPSKSLEGDNYSFRPYFFKALKEGHTVYAAYGLRTQQRGIYFGNTITNREGDVLGVAVVKVKMTKFEGAFDELGGTPLLVDPQGIVFATSRHDWLLKSLWPLSEKVQALIKANRQYAGIHINDLGFNDFADKTGMYREGYEEAYLTAESFLSQLPGWRLLYFKPVRVTGFFSDSIISVVSLLFLIASFTSVMLFKVGLIDLKRRRSAEEELINSELRLRQLSELSNEGILIHQQGRILDSNKAAEQIFGYSREELLNSDIWNLMAPDCVSTAVSNMLSGYERPYDIEGKHRDGGIFPVEICARDSLLRGNGVRVCCIRDLSQSQTQVTDRMDKAIESARQRDAKLSVIYMDLDNFKRFNDNWGHEFGDRILMATAQRLRATLTKNDSLIRYGGDEFVIIFSGTGDEQQVVEKVNDLIQKLKSEWLIDDRKVCLTATFGIAVYPEHGGNSKELMQNAELAMYRCREQGVQGHFSFYSNEMSLAVKEQLLIEQHLREVLRLGELSLVYQPVYAERSNKLHLASAEVLLRWNSGVLGVVGPDKFIPIAEHTGQIIEIGQWVLTRSCRQGKLWIDQGHKLTLAVNVSPRQLRHPDYISQLEKVLYETEFPAEQLCLEVTEGILLEDDQYVETILRQIKAMGVMLSIDDFGTGYSSLSYLKRYPFDTLKIDRSFMMDLEEHSSHQQLVKACILMAHGLNLNVVAEGVETDFQLGMLKNLNCDYFQGYLLNRPLPDNDLTDLLRKQS</sequence>
<dbReference type="InterPro" id="IPR029787">
    <property type="entry name" value="Nucleotide_cyclase"/>
</dbReference>
<dbReference type="GO" id="GO:0000160">
    <property type="term" value="P:phosphorelay signal transduction system"/>
    <property type="evidence" value="ECO:0007669"/>
    <property type="project" value="UniProtKB-KW"/>
</dbReference>
<keyword evidence="8" id="KW-0472">Membrane</keyword>
<evidence type="ECO:0000256" key="7">
    <source>
        <dbReference type="ARBA" id="ARBA00023012"/>
    </source>
</evidence>
<dbReference type="PANTHER" id="PTHR44757:SF2">
    <property type="entry name" value="BIOFILM ARCHITECTURE MAINTENANCE PROTEIN MBAA"/>
    <property type="match status" value="1"/>
</dbReference>
<dbReference type="SUPFAM" id="SSF55073">
    <property type="entry name" value="Nucleotide cyclase"/>
    <property type="match status" value="1"/>
</dbReference>
<comment type="subcellular location">
    <subcellularLocation>
        <location evidence="1">Membrane</location>
    </subcellularLocation>
</comment>